<dbReference type="AlphaFoldDB" id="A0A4Y2KEB7"/>
<accession>A0A4Y2KEB7</accession>
<name>A0A4Y2KEB7_ARAVE</name>
<comment type="caution">
    <text evidence="1">The sequence shown here is derived from an EMBL/GenBank/DDBJ whole genome shotgun (WGS) entry which is preliminary data.</text>
</comment>
<sequence>MGYFENEAADGLAKAATESNDVQLDIKLPKCHAKNILRIDMMNQRQSEWDEGDMGRATFNTFPKVSLQSANWNRADVLFFIGHGAVPSYLHRFHLANSPLCICGEI</sequence>
<proteinExistence type="predicted"/>
<evidence type="ECO:0008006" key="3">
    <source>
        <dbReference type="Google" id="ProtNLM"/>
    </source>
</evidence>
<evidence type="ECO:0000313" key="1">
    <source>
        <dbReference type="EMBL" id="GBM99792.1"/>
    </source>
</evidence>
<dbReference type="EMBL" id="BGPR01004446">
    <property type="protein sequence ID" value="GBM99792.1"/>
    <property type="molecule type" value="Genomic_DNA"/>
</dbReference>
<gene>
    <name evidence="1" type="ORF">AVEN_101039_1</name>
</gene>
<organism evidence="1 2">
    <name type="scientific">Araneus ventricosus</name>
    <name type="common">Orbweaver spider</name>
    <name type="synonym">Epeira ventricosa</name>
    <dbReference type="NCBI Taxonomy" id="182803"/>
    <lineage>
        <taxon>Eukaryota</taxon>
        <taxon>Metazoa</taxon>
        <taxon>Ecdysozoa</taxon>
        <taxon>Arthropoda</taxon>
        <taxon>Chelicerata</taxon>
        <taxon>Arachnida</taxon>
        <taxon>Araneae</taxon>
        <taxon>Araneomorphae</taxon>
        <taxon>Entelegynae</taxon>
        <taxon>Araneoidea</taxon>
        <taxon>Araneidae</taxon>
        <taxon>Araneus</taxon>
    </lineage>
</organism>
<dbReference type="Proteomes" id="UP000499080">
    <property type="component" value="Unassembled WGS sequence"/>
</dbReference>
<keyword evidence="2" id="KW-1185">Reference proteome</keyword>
<reference evidence="1 2" key="1">
    <citation type="journal article" date="2019" name="Sci. Rep.">
        <title>Orb-weaving spider Araneus ventricosus genome elucidates the spidroin gene catalogue.</title>
        <authorList>
            <person name="Kono N."/>
            <person name="Nakamura H."/>
            <person name="Ohtoshi R."/>
            <person name="Moran D.A.P."/>
            <person name="Shinohara A."/>
            <person name="Yoshida Y."/>
            <person name="Fujiwara M."/>
            <person name="Mori M."/>
            <person name="Tomita M."/>
            <person name="Arakawa K."/>
        </authorList>
    </citation>
    <scope>NUCLEOTIDE SEQUENCE [LARGE SCALE GENOMIC DNA]</scope>
</reference>
<evidence type="ECO:0000313" key="2">
    <source>
        <dbReference type="Proteomes" id="UP000499080"/>
    </source>
</evidence>
<dbReference type="OrthoDB" id="6514649at2759"/>
<protein>
    <recommendedName>
        <fullName evidence="3">RNase H type-1 domain-containing protein</fullName>
    </recommendedName>
</protein>